<evidence type="ECO:0000256" key="1">
    <source>
        <dbReference type="SAM" id="Phobius"/>
    </source>
</evidence>
<evidence type="ECO:0000313" key="2">
    <source>
        <dbReference type="EMBL" id="KAJ7758210.1"/>
    </source>
</evidence>
<keyword evidence="1" id="KW-1133">Transmembrane helix</keyword>
<sequence length="351" mass="38260">MSQRHMPTHNATYQTYQPTSRHVPTTYVQPIKPTKPTYYFRYILMTNANLTYEPTAPPQNLRARYNLPILPATLPPSHATRLFAHAWHRPPLLPMPRQTSTTKTCTTPALPPPSIAHCPSPVSATMPPPSAHFDRRHARRHCGALVAVAAVLLPLLLVSPLCRPPSLACAPPPARTIPRHRPSVLHRSEPCCPLYATAAATALYGEYGAIAATSLLFTAPLPPPILPPPPRRPFRPRRVLVGTAVTLFHAATMPIPRRPRVPIHANAPPADIHANAAAILHPIELVRVTTSLLSAAVPTCPPELLPASPTLATSRPGNTLFEAPLPPAARHRNDPHFPMYLPSPFSAHISH</sequence>
<keyword evidence="3" id="KW-1185">Reference proteome</keyword>
<comment type="caution">
    <text evidence="2">The sequence shown here is derived from an EMBL/GenBank/DDBJ whole genome shotgun (WGS) entry which is preliminary data.</text>
</comment>
<accession>A0AAD7J879</accession>
<dbReference type="Proteomes" id="UP001215280">
    <property type="component" value="Unassembled WGS sequence"/>
</dbReference>
<dbReference type="AlphaFoldDB" id="A0AAD7J879"/>
<keyword evidence="1" id="KW-0472">Membrane</keyword>
<protein>
    <submittedName>
        <fullName evidence="2">Uncharacterized protein</fullName>
    </submittedName>
</protein>
<keyword evidence="1" id="KW-0812">Transmembrane</keyword>
<gene>
    <name evidence="2" type="ORF">DFH07DRAFT_940382</name>
</gene>
<evidence type="ECO:0000313" key="3">
    <source>
        <dbReference type="Proteomes" id="UP001215280"/>
    </source>
</evidence>
<reference evidence="2" key="1">
    <citation type="submission" date="2023-03" db="EMBL/GenBank/DDBJ databases">
        <title>Massive genome expansion in bonnet fungi (Mycena s.s.) driven by repeated elements and novel gene families across ecological guilds.</title>
        <authorList>
            <consortium name="Lawrence Berkeley National Laboratory"/>
            <person name="Harder C.B."/>
            <person name="Miyauchi S."/>
            <person name="Viragh M."/>
            <person name="Kuo A."/>
            <person name="Thoen E."/>
            <person name="Andreopoulos B."/>
            <person name="Lu D."/>
            <person name="Skrede I."/>
            <person name="Drula E."/>
            <person name="Henrissat B."/>
            <person name="Morin E."/>
            <person name="Kohler A."/>
            <person name="Barry K."/>
            <person name="LaButti K."/>
            <person name="Morin E."/>
            <person name="Salamov A."/>
            <person name="Lipzen A."/>
            <person name="Mereny Z."/>
            <person name="Hegedus B."/>
            <person name="Baldrian P."/>
            <person name="Stursova M."/>
            <person name="Weitz H."/>
            <person name="Taylor A."/>
            <person name="Grigoriev I.V."/>
            <person name="Nagy L.G."/>
            <person name="Martin F."/>
            <person name="Kauserud H."/>
        </authorList>
    </citation>
    <scope>NUCLEOTIDE SEQUENCE</scope>
    <source>
        <strain evidence="2">CBHHK188m</strain>
    </source>
</reference>
<feature type="transmembrane region" description="Helical" evidence="1">
    <location>
        <begin position="142"/>
        <end position="161"/>
    </location>
</feature>
<name>A0AAD7J879_9AGAR</name>
<proteinExistence type="predicted"/>
<organism evidence="2 3">
    <name type="scientific">Mycena maculata</name>
    <dbReference type="NCBI Taxonomy" id="230809"/>
    <lineage>
        <taxon>Eukaryota</taxon>
        <taxon>Fungi</taxon>
        <taxon>Dikarya</taxon>
        <taxon>Basidiomycota</taxon>
        <taxon>Agaricomycotina</taxon>
        <taxon>Agaricomycetes</taxon>
        <taxon>Agaricomycetidae</taxon>
        <taxon>Agaricales</taxon>
        <taxon>Marasmiineae</taxon>
        <taxon>Mycenaceae</taxon>
        <taxon>Mycena</taxon>
    </lineage>
</organism>
<dbReference type="EMBL" id="JARJLG010000056">
    <property type="protein sequence ID" value="KAJ7758210.1"/>
    <property type="molecule type" value="Genomic_DNA"/>
</dbReference>